<dbReference type="AlphaFoldDB" id="A0A2T1D4J9"/>
<keyword evidence="2" id="KW-1185">Reference proteome</keyword>
<accession>A0A2T1D4J9</accession>
<dbReference type="STRING" id="1920490.GCA_001895925_03183"/>
<dbReference type="Proteomes" id="UP000238634">
    <property type="component" value="Unassembled WGS sequence"/>
</dbReference>
<sequence length="71" mass="8334">MAFWIKLTFDRALYIIDLDRIAAFYQTSTGRVAFSLSDESITIVVNQQKDPDTYRMILNYIEQTTGHRLEE</sequence>
<reference evidence="1 2" key="1">
    <citation type="submission" date="2018-02" db="EMBL/GenBank/DDBJ databases">
        <authorList>
            <person name="Cohen D.B."/>
            <person name="Kent A.D."/>
        </authorList>
    </citation>
    <scope>NUCLEOTIDE SEQUENCE [LARGE SCALE GENOMIC DNA]</scope>
    <source>
        <strain evidence="1 2">ULC007</strain>
    </source>
</reference>
<dbReference type="EMBL" id="PVWG01000061">
    <property type="protein sequence ID" value="PSB15442.1"/>
    <property type="molecule type" value="Genomic_DNA"/>
</dbReference>
<organism evidence="1 2">
    <name type="scientific">Phormidesmis priestleyi ULC007</name>
    <dbReference type="NCBI Taxonomy" id="1920490"/>
    <lineage>
        <taxon>Bacteria</taxon>
        <taxon>Bacillati</taxon>
        <taxon>Cyanobacteriota</taxon>
        <taxon>Cyanophyceae</taxon>
        <taxon>Leptolyngbyales</taxon>
        <taxon>Leptolyngbyaceae</taxon>
        <taxon>Phormidesmis</taxon>
    </lineage>
</organism>
<evidence type="ECO:0000313" key="2">
    <source>
        <dbReference type="Proteomes" id="UP000238634"/>
    </source>
</evidence>
<reference evidence="1 2" key="2">
    <citation type="submission" date="2018-03" db="EMBL/GenBank/DDBJ databases">
        <title>The ancient ancestry and fast evolution of plastids.</title>
        <authorList>
            <person name="Moore K.R."/>
            <person name="Magnabosco C."/>
            <person name="Momper L."/>
            <person name="Gold D.A."/>
            <person name="Bosak T."/>
            <person name="Fournier G.P."/>
        </authorList>
    </citation>
    <scope>NUCLEOTIDE SEQUENCE [LARGE SCALE GENOMIC DNA]</scope>
    <source>
        <strain evidence="1 2">ULC007</strain>
    </source>
</reference>
<gene>
    <name evidence="1" type="ORF">C7B65_24450</name>
</gene>
<proteinExistence type="predicted"/>
<comment type="caution">
    <text evidence="1">The sequence shown here is derived from an EMBL/GenBank/DDBJ whole genome shotgun (WGS) entry which is preliminary data.</text>
</comment>
<evidence type="ECO:0000313" key="1">
    <source>
        <dbReference type="EMBL" id="PSB15442.1"/>
    </source>
</evidence>
<dbReference type="OrthoDB" id="467165at2"/>
<name>A0A2T1D4J9_9CYAN</name>
<protein>
    <submittedName>
        <fullName evidence="1">Uncharacterized protein</fullName>
    </submittedName>
</protein>
<dbReference type="RefSeq" id="WP_073075105.1">
    <property type="nucleotide sequence ID" value="NZ_MPPI01000060.1"/>
</dbReference>